<dbReference type="Proteomes" id="UP000234240">
    <property type="component" value="Unassembled WGS sequence"/>
</dbReference>
<evidence type="ECO:0000259" key="1">
    <source>
        <dbReference type="Pfam" id="PF15919"/>
    </source>
</evidence>
<evidence type="ECO:0000313" key="2">
    <source>
        <dbReference type="EMBL" id="PLR29844.1"/>
    </source>
</evidence>
<dbReference type="OrthoDB" id="9807959at2"/>
<dbReference type="AlphaFoldDB" id="A0A2N5DTJ9"/>
<proteinExistence type="predicted"/>
<comment type="caution">
    <text evidence="2">The sequence shown here is derived from an EMBL/GenBank/DDBJ whole genome shotgun (WGS) entry which is preliminary data.</text>
</comment>
<gene>
    <name evidence="2" type="ORF">CYR55_22590</name>
</gene>
<dbReference type="SUPFAM" id="SSF143100">
    <property type="entry name" value="TTHA1013/TTHA0281-like"/>
    <property type="match status" value="1"/>
</dbReference>
<reference evidence="2 3" key="1">
    <citation type="submission" date="2017-12" db="EMBL/GenBank/DDBJ databases">
        <title>Characterization of six clinical isolates of Enterochimera gen. nov., a novel genus of the Yersiniaciae family and the three species Enterochimera arupensis sp. nov., Enterochimera coloradensis sp. nov, and Enterochimera californica sp. nov.</title>
        <authorList>
            <person name="Rossi A."/>
            <person name="Fisher M."/>
        </authorList>
    </citation>
    <scope>NUCLEOTIDE SEQUENCE [LARGE SCALE GENOMIC DNA]</scope>
    <source>
        <strain evidence="3">2015-Iso6</strain>
    </source>
</reference>
<keyword evidence="3" id="KW-1185">Reference proteome</keyword>
<accession>A0A2N5DTJ9</accession>
<name>A0A2N5DTJ9_9GAMM</name>
<dbReference type="InterPro" id="IPR031807">
    <property type="entry name" value="HicB-like"/>
</dbReference>
<feature type="domain" description="HicB-like antitoxin of toxin-antitoxin system" evidence="1">
    <location>
        <begin position="3"/>
        <end position="84"/>
    </location>
</feature>
<dbReference type="InterPro" id="IPR035069">
    <property type="entry name" value="TTHA1013/TTHA0281-like"/>
</dbReference>
<dbReference type="Pfam" id="PF15919">
    <property type="entry name" value="HicB_lk_antitox"/>
    <property type="match status" value="1"/>
</dbReference>
<dbReference type="Gene3D" id="3.30.160.250">
    <property type="match status" value="1"/>
</dbReference>
<dbReference type="RefSeq" id="WP_101818550.1">
    <property type="nucleotide sequence ID" value="NZ_PJZF01000048.1"/>
</dbReference>
<protein>
    <recommendedName>
        <fullName evidence="1">HicB-like antitoxin of toxin-antitoxin system domain-containing protein</fullName>
    </recommendedName>
</protein>
<organism evidence="2 3">
    <name type="scientific">Chimaeribacter californicus</name>
    <dbReference type="NCBI Taxonomy" id="2060067"/>
    <lineage>
        <taxon>Bacteria</taxon>
        <taxon>Pseudomonadati</taxon>
        <taxon>Pseudomonadota</taxon>
        <taxon>Gammaproteobacteria</taxon>
        <taxon>Enterobacterales</taxon>
        <taxon>Yersiniaceae</taxon>
        <taxon>Chimaeribacter</taxon>
    </lineage>
</organism>
<dbReference type="EMBL" id="PJZF01000048">
    <property type="protein sequence ID" value="PLR29844.1"/>
    <property type="molecule type" value="Genomic_DNA"/>
</dbReference>
<sequence>MRYPVFVFMTKSGTYDGYFVDAIGCFFAGDTFDEALRDAELSFKQYMEVLAEDGGHTPAPSDEAACIDDPRLAQDNGVLAFVEIVHQA</sequence>
<evidence type="ECO:0000313" key="3">
    <source>
        <dbReference type="Proteomes" id="UP000234240"/>
    </source>
</evidence>